<evidence type="ECO:0000256" key="7">
    <source>
        <dbReference type="ARBA" id="ARBA00023204"/>
    </source>
</evidence>
<feature type="domain" description="RecF/RecN/SMC N-terminal" evidence="11">
    <location>
        <begin position="1"/>
        <end position="508"/>
    </location>
</feature>
<evidence type="ECO:0000259" key="11">
    <source>
        <dbReference type="Pfam" id="PF02463"/>
    </source>
</evidence>
<name>A0A4R3Z0K6_9FIRM</name>
<comment type="caution">
    <text evidence="12">The sequence shown here is derived from an EMBL/GenBank/DDBJ whole genome shotgun (WGS) entry which is preliminary data.</text>
</comment>
<proteinExistence type="inferred from homology"/>
<evidence type="ECO:0000256" key="5">
    <source>
        <dbReference type="ARBA" id="ARBA00022763"/>
    </source>
</evidence>
<evidence type="ECO:0000256" key="6">
    <source>
        <dbReference type="ARBA" id="ARBA00022840"/>
    </source>
</evidence>
<keyword evidence="10" id="KW-0175">Coiled coil</keyword>
<evidence type="ECO:0000256" key="10">
    <source>
        <dbReference type="SAM" id="Coils"/>
    </source>
</evidence>
<dbReference type="RefSeq" id="WP_066443240.1">
    <property type="nucleotide sequence ID" value="NZ_JANKBF010000013.1"/>
</dbReference>
<keyword evidence="7 9" id="KW-0234">DNA repair</keyword>
<dbReference type="InterPro" id="IPR027417">
    <property type="entry name" value="P-loop_NTPase"/>
</dbReference>
<dbReference type="GO" id="GO:0009432">
    <property type="term" value="P:SOS response"/>
    <property type="evidence" value="ECO:0007669"/>
    <property type="project" value="TreeGrafter"/>
</dbReference>
<dbReference type="EMBL" id="SMCQ01000013">
    <property type="protein sequence ID" value="TCV98500.1"/>
    <property type="molecule type" value="Genomic_DNA"/>
</dbReference>
<keyword evidence="6" id="KW-0067">ATP-binding</keyword>
<keyword evidence="13" id="KW-1185">Reference proteome</keyword>
<dbReference type="InterPro" id="IPR004604">
    <property type="entry name" value="DNA_recomb/repair_RecN"/>
</dbReference>
<evidence type="ECO:0000256" key="3">
    <source>
        <dbReference type="ARBA" id="ARBA00021315"/>
    </source>
</evidence>
<evidence type="ECO:0000256" key="1">
    <source>
        <dbReference type="ARBA" id="ARBA00003618"/>
    </source>
</evidence>
<dbReference type="GO" id="GO:0006310">
    <property type="term" value="P:DNA recombination"/>
    <property type="evidence" value="ECO:0007669"/>
    <property type="project" value="InterPro"/>
</dbReference>
<comment type="function">
    <text evidence="1 9">May be involved in recombinational repair of damaged DNA.</text>
</comment>
<evidence type="ECO:0000313" key="12">
    <source>
        <dbReference type="EMBL" id="TCV98500.1"/>
    </source>
</evidence>
<evidence type="ECO:0000313" key="13">
    <source>
        <dbReference type="Proteomes" id="UP000295515"/>
    </source>
</evidence>
<evidence type="ECO:0000256" key="2">
    <source>
        <dbReference type="ARBA" id="ARBA00009441"/>
    </source>
</evidence>
<dbReference type="GO" id="GO:0043590">
    <property type="term" value="C:bacterial nucleoid"/>
    <property type="evidence" value="ECO:0007669"/>
    <property type="project" value="TreeGrafter"/>
</dbReference>
<dbReference type="SUPFAM" id="SSF52540">
    <property type="entry name" value="P-loop containing nucleoside triphosphate hydrolases"/>
    <property type="match status" value="2"/>
</dbReference>
<keyword evidence="5 9" id="KW-0227">DNA damage</keyword>
<feature type="coiled-coil region" evidence="10">
    <location>
        <begin position="306"/>
        <end position="337"/>
    </location>
</feature>
<comment type="similarity">
    <text evidence="2 9">Belongs to the RecN family.</text>
</comment>
<protein>
    <recommendedName>
        <fullName evidence="3 9">DNA repair protein RecN</fullName>
    </recommendedName>
    <alternativeName>
        <fullName evidence="8 9">Recombination protein N</fullName>
    </alternativeName>
</protein>
<reference evidence="12 13" key="1">
    <citation type="submission" date="2019-03" db="EMBL/GenBank/DDBJ databases">
        <title>Genomic Encyclopedia of Type Strains, Phase IV (KMG-IV): sequencing the most valuable type-strain genomes for metagenomic binning, comparative biology and taxonomic classification.</title>
        <authorList>
            <person name="Goeker M."/>
        </authorList>
    </citation>
    <scope>NUCLEOTIDE SEQUENCE [LARGE SCALE GENOMIC DNA]</scope>
    <source>
        <strain evidence="12 13">DSM 29487</strain>
    </source>
</reference>
<dbReference type="InterPro" id="IPR003395">
    <property type="entry name" value="RecF/RecN/SMC_N"/>
</dbReference>
<dbReference type="Pfam" id="PF02463">
    <property type="entry name" value="SMC_N"/>
    <property type="match status" value="1"/>
</dbReference>
<dbReference type="CDD" id="cd03241">
    <property type="entry name" value="ABC_RecN"/>
    <property type="match status" value="2"/>
</dbReference>
<dbReference type="PIRSF" id="PIRSF003128">
    <property type="entry name" value="RecN"/>
    <property type="match status" value="1"/>
</dbReference>
<organism evidence="12 13">
    <name type="scientific">Longibaculum muris</name>
    <dbReference type="NCBI Taxonomy" id="1796628"/>
    <lineage>
        <taxon>Bacteria</taxon>
        <taxon>Bacillati</taxon>
        <taxon>Bacillota</taxon>
        <taxon>Erysipelotrichia</taxon>
        <taxon>Erysipelotrichales</taxon>
        <taxon>Coprobacillaceae</taxon>
        <taxon>Longibaculum</taxon>
    </lineage>
</organism>
<evidence type="ECO:0000256" key="4">
    <source>
        <dbReference type="ARBA" id="ARBA00022741"/>
    </source>
</evidence>
<dbReference type="NCBIfam" id="TIGR00634">
    <property type="entry name" value="recN"/>
    <property type="match status" value="1"/>
</dbReference>
<gene>
    <name evidence="12" type="ORF">EDD60_11394</name>
</gene>
<dbReference type="PANTHER" id="PTHR11059">
    <property type="entry name" value="DNA REPAIR PROTEIN RECN"/>
    <property type="match status" value="1"/>
</dbReference>
<dbReference type="AlphaFoldDB" id="A0A4R3Z0K6"/>
<dbReference type="GeneID" id="98915735"/>
<evidence type="ECO:0000256" key="8">
    <source>
        <dbReference type="ARBA" id="ARBA00033408"/>
    </source>
</evidence>
<dbReference type="Proteomes" id="UP000295515">
    <property type="component" value="Unassembled WGS sequence"/>
</dbReference>
<keyword evidence="4" id="KW-0547">Nucleotide-binding</keyword>
<dbReference type="GO" id="GO:0006281">
    <property type="term" value="P:DNA repair"/>
    <property type="evidence" value="ECO:0007669"/>
    <property type="project" value="UniProtKB-KW"/>
</dbReference>
<dbReference type="GO" id="GO:0005524">
    <property type="term" value="F:ATP binding"/>
    <property type="evidence" value="ECO:0007669"/>
    <property type="project" value="UniProtKB-KW"/>
</dbReference>
<dbReference type="Gene3D" id="3.40.50.300">
    <property type="entry name" value="P-loop containing nucleotide triphosphate hydrolases"/>
    <property type="match status" value="2"/>
</dbReference>
<sequence length="549" mass="63693">MLKSLYISSFVIIDKMRVDFDDGMSVLTGETGAGKSIIIDALNQLCGNRSKASLIRKNAPKAVIEGIFEVNMSPALEALCEELHIEADEQFVITKEILQSGKSNVKINYQSSSNNALKLLTPYFLDIHSQFETQKLFEEKNHILLLDEFAKKDLENILVDYQNIFLEYVHMNEQLENAIEEDMSDEQLDFLTAQLNEIDELTYTDDEVDEMEEELKKLQNFEKINESIQTFSQYMNHSQGVLPQFKDALSAFQTLSSYEEFQDSYDQLYNHYYNLMDEYENIMEIYHDFQFDEYRFNELQETLYKINRLKRKYGFTMERIQEYRQELSEKIDTINHRDEYIASLQEQISHLKKDATLKAETISQIRFQYAKQFEKDIQKELKEMYLDKAVFKVQFEKTKLTKLGIDKIKFMVSINSGQDLSLLNESASGGEISRIMLAIKIVILQYGLVETIVFDEVDTGVSGKVATSIGEKMRRLAQNMQVICITHLPQVACLAHHQYSIEKNSQDTQTIASIHRLDQEERVLEIAKMLSGESITQEAIENAKKLLNV</sequence>
<dbReference type="PANTHER" id="PTHR11059:SF0">
    <property type="entry name" value="DNA REPAIR PROTEIN RECN"/>
    <property type="match status" value="1"/>
</dbReference>
<accession>A0A4R3Z0K6</accession>
<evidence type="ECO:0000256" key="9">
    <source>
        <dbReference type="PIRNR" id="PIRNR003128"/>
    </source>
</evidence>